<dbReference type="GO" id="GO:0006281">
    <property type="term" value="P:DNA repair"/>
    <property type="evidence" value="ECO:0007669"/>
    <property type="project" value="UniProtKB-KW"/>
</dbReference>
<keyword evidence="7" id="KW-0479">Metal-binding</keyword>
<evidence type="ECO:0000256" key="18">
    <source>
        <dbReference type="PROSITE-ProRule" id="PRU01256"/>
    </source>
</evidence>
<dbReference type="PROSITE" id="PS50089">
    <property type="entry name" value="ZF_RING_2"/>
    <property type="match status" value="1"/>
</dbReference>
<feature type="region of interest" description="Disordered" evidence="19">
    <location>
        <begin position="304"/>
        <end position="524"/>
    </location>
</feature>
<dbReference type="RefSeq" id="XP_034256902.1">
    <property type="nucleotide sequence ID" value="XM_034401011.1"/>
</dbReference>
<dbReference type="InterPro" id="IPR013083">
    <property type="entry name" value="Znf_RING/FYVE/PHD"/>
</dbReference>
<feature type="compositionally biased region" description="Polar residues" evidence="19">
    <location>
        <begin position="118"/>
        <end position="133"/>
    </location>
</feature>
<dbReference type="AlphaFoldDB" id="A0A6P9AEZ6"/>
<dbReference type="GO" id="GO:0006301">
    <property type="term" value="P:DNA damage tolerance"/>
    <property type="evidence" value="ECO:0007669"/>
    <property type="project" value="InterPro"/>
</dbReference>
<feature type="region of interest" description="Disordered" evidence="19">
    <location>
        <begin position="110"/>
        <end position="141"/>
    </location>
</feature>
<dbReference type="GO" id="GO:0097505">
    <property type="term" value="C:Rad6-Rad18 complex"/>
    <property type="evidence" value="ECO:0007669"/>
    <property type="project" value="TreeGrafter"/>
</dbReference>
<comment type="similarity">
    <text evidence="4">Belongs to the RAD18 family.</text>
</comment>
<dbReference type="InterPro" id="IPR039577">
    <property type="entry name" value="Rad18"/>
</dbReference>
<dbReference type="PANTHER" id="PTHR14134">
    <property type="entry name" value="E3 UBIQUITIN-PROTEIN LIGASE RAD18"/>
    <property type="match status" value="1"/>
</dbReference>
<evidence type="ECO:0000256" key="3">
    <source>
        <dbReference type="ARBA" id="ARBA00004906"/>
    </source>
</evidence>
<evidence type="ECO:0000256" key="17">
    <source>
        <dbReference type="PROSITE-ProRule" id="PRU00175"/>
    </source>
</evidence>
<evidence type="ECO:0000256" key="12">
    <source>
        <dbReference type="ARBA" id="ARBA00023125"/>
    </source>
</evidence>
<dbReference type="GeneID" id="117654400"/>
<evidence type="ECO:0000256" key="10">
    <source>
        <dbReference type="ARBA" id="ARBA00022786"/>
    </source>
</evidence>
<feature type="compositionally biased region" description="Pro residues" evidence="19">
    <location>
        <begin position="331"/>
        <end position="343"/>
    </location>
</feature>
<evidence type="ECO:0000259" key="21">
    <source>
        <dbReference type="PROSITE" id="PS51908"/>
    </source>
</evidence>
<keyword evidence="8 18" id="KW-0227">DNA damage</keyword>
<dbReference type="GO" id="GO:0005634">
    <property type="term" value="C:nucleus"/>
    <property type="evidence" value="ECO:0007669"/>
    <property type="project" value="UniProtKB-SubCell"/>
</dbReference>
<gene>
    <name evidence="23" type="primary">LOC117654400</name>
</gene>
<dbReference type="InterPro" id="IPR006642">
    <property type="entry name" value="Rad18_UBZ4"/>
</dbReference>
<dbReference type="GO" id="GO:0003697">
    <property type="term" value="F:single-stranded DNA binding"/>
    <property type="evidence" value="ECO:0007669"/>
    <property type="project" value="InterPro"/>
</dbReference>
<keyword evidence="6" id="KW-0808">Transferase</keyword>
<feature type="compositionally biased region" description="Basic and acidic residues" evidence="19">
    <location>
        <begin position="412"/>
        <end position="424"/>
    </location>
</feature>
<dbReference type="PROSITE" id="PS51908">
    <property type="entry name" value="ZF_UBZ4"/>
    <property type="match status" value="1"/>
</dbReference>
<feature type="compositionally biased region" description="Basic residues" evidence="19">
    <location>
        <begin position="382"/>
        <end position="398"/>
    </location>
</feature>
<evidence type="ECO:0000313" key="23">
    <source>
        <dbReference type="RefSeq" id="XP_034256902.1"/>
    </source>
</evidence>
<evidence type="ECO:0000256" key="16">
    <source>
        <dbReference type="ARBA" id="ARBA00082369"/>
    </source>
</evidence>
<evidence type="ECO:0000259" key="20">
    <source>
        <dbReference type="PROSITE" id="PS50089"/>
    </source>
</evidence>
<dbReference type="OrthoDB" id="6499288at2759"/>
<evidence type="ECO:0000256" key="6">
    <source>
        <dbReference type="ARBA" id="ARBA00022679"/>
    </source>
</evidence>
<dbReference type="Pfam" id="PF13923">
    <property type="entry name" value="zf-C3HC4_2"/>
    <property type="match status" value="1"/>
</dbReference>
<dbReference type="SMART" id="SM00734">
    <property type="entry name" value="ZnF_Rad18"/>
    <property type="match status" value="1"/>
</dbReference>
<feature type="domain" description="RING-type" evidence="20">
    <location>
        <begin position="21"/>
        <end position="58"/>
    </location>
</feature>
<dbReference type="InterPro" id="IPR001841">
    <property type="entry name" value="Znf_RING"/>
</dbReference>
<evidence type="ECO:0000256" key="1">
    <source>
        <dbReference type="ARBA" id="ARBA00000900"/>
    </source>
</evidence>
<feature type="domain" description="UBZ4-type" evidence="21">
    <location>
        <begin position="178"/>
        <end position="205"/>
    </location>
</feature>
<comment type="catalytic activity">
    <reaction evidence="1">
        <text>S-ubiquitinyl-[E2 ubiquitin-conjugating enzyme]-L-cysteine + [acceptor protein]-L-lysine = [E2 ubiquitin-conjugating enzyme]-L-cysteine + N(6)-ubiquitinyl-[acceptor protein]-L-lysine.</text>
        <dbReference type="EC" id="2.3.2.27"/>
    </reaction>
</comment>
<dbReference type="SUPFAM" id="SSF57850">
    <property type="entry name" value="RING/U-box"/>
    <property type="match status" value="1"/>
</dbReference>
<evidence type="ECO:0000256" key="15">
    <source>
        <dbReference type="ARBA" id="ARBA00031783"/>
    </source>
</evidence>
<accession>A0A6P9AEZ6</accession>
<dbReference type="SMART" id="SM00184">
    <property type="entry name" value="RING"/>
    <property type="match status" value="1"/>
</dbReference>
<evidence type="ECO:0000256" key="19">
    <source>
        <dbReference type="SAM" id="MobiDB-lite"/>
    </source>
</evidence>
<evidence type="ECO:0000256" key="2">
    <source>
        <dbReference type="ARBA" id="ARBA00004123"/>
    </source>
</evidence>
<dbReference type="GO" id="GO:0061630">
    <property type="term" value="F:ubiquitin protein ligase activity"/>
    <property type="evidence" value="ECO:0007669"/>
    <property type="project" value="UniProtKB-EC"/>
</dbReference>
<sequence>MDEDTQESIPQFKELDDVLNCGICHEILTTPVITACSHTYCSICIRRWLSGKQECPSCATAIYESTLRKNTIVGNILDAVKNVKRLLGKNASMPSIKSSTRCLNVQDEFGDEPKNRTIKTTPPATPKQNHSAQPTKTPMLLPKTPSPMVQKFPKVEVNSTPGGGTPTALDNDHSPAFKVPCPVCGTIMAQRLVNSHLDRCLLEPKTRSSETVKSPTPTVNSAAKTSIAKRFVILHNAECDSTTPKTLSEMKLLVEREEKAMAGSSASSFSQMFKRTDNPQEIDNALKEYRTQQKASYQKLIDEVKKRNKHKPSKKEECVILSDTEDEDDPAPIPVPQHEPLPVPESAHAMNSRQADSDCDKSGKKTNHGNASDSDDIACTSKSRKSTNHRKMTKNVKRKCIESESEEDEGENEIRQAKQWKRAEQTTSPVLPRSTPARQLRSRTAQNKAIQKRSVSSPQSQTRNSQRIKQPPSKKVLERGGGKDGLSSSSDEEIPSKRSIGVKQSKQRSPTPDPDIFESSPASSILFPCGQKARCDDSGNEALSALVNMIDNDGGSTTDFDE</sequence>
<proteinExistence type="inferred from homology"/>
<evidence type="ECO:0000256" key="5">
    <source>
        <dbReference type="ARBA" id="ARBA00012483"/>
    </source>
</evidence>
<keyword evidence="10" id="KW-0833">Ubl conjugation pathway</keyword>
<keyword evidence="11" id="KW-0862">Zinc</keyword>
<evidence type="ECO:0000256" key="8">
    <source>
        <dbReference type="ARBA" id="ARBA00022763"/>
    </source>
</evidence>
<name>A0A6P9AEZ6_THRPL</name>
<comment type="subcellular location">
    <subcellularLocation>
        <location evidence="2">Nucleus</location>
    </subcellularLocation>
</comment>
<feature type="compositionally biased region" description="Polar residues" evidence="19">
    <location>
        <begin position="442"/>
        <end position="468"/>
    </location>
</feature>
<evidence type="ECO:0000256" key="13">
    <source>
        <dbReference type="ARBA" id="ARBA00023204"/>
    </source>
</evidence>
<dbReference type="FunFam" id="3.30.40.10:FF:000172">
    <property type="entry name" value="E3 ubiquitin-protein ligase RAD18"/>
    <property type="match status" value="1"/>
</dbReference>
<keyword evidence="22" id="KW-1185">Reference proteome</keyword>
<evidence type="ECO:0000256" key="7">
    <source>
        <dbReference type="ARBA" id="ARBA00022723"/>
    </source>
</evidence>
<evidence type="ECO:0000256" key="14">
    <source>
        <dbReference type="ARBA" id="ARBA00023242"/>
    </source>
</evidence>
<keyword evidence="9 17" id="KW-0863">Zinc-finger</keyword>
<evidence type="ECO:0000256" key="11">
    <source>
        <dbReference type="ARBA" id="ARBA00022833"/>
    </source>
</evidence>
<keyword evidence="14" id="KW-0539">Nucleus</keyword>
<dbReference type="GO" id="GO:0006513">
    <property type="term" value="P:protein monoubiquitination"/>
    <property type="evidence" value="ECO:0007669"/>
    <property type="project" value="InterPro"/>
</dbReference>
<evidence type="ECO:0000256" key="9">
    <source>
        <dbReference type="ARBA" id="ARBA00022771"/>
    </source>
</evidence>
<protein>
    <recommendedName>
        <fullName evidence="5">RING-type E3 ubiquitin transferase</fullName>
        <ecNumber evidence="5">2.3.2.27</ecNumber>
    </recommendedName>
    <alternativeName>
        <fullName evidence="15 16">RING-type E3 ubiquitin transferase RAD18</fullName>
    </alternativeName>
</protein>
<dbReference type="PROSITE" id="PS00518">
    <property type="entry name" value="ZF_RING_1"/>
    <property type="match status" value="1"/>
</dbReference>
<dbReference type="Gene3D" id="3.30.40.10">
    <property type="entry name" value="Zinc/RING finger domain, C3HC4 (zinc finger)"/>
    <property type="match status" value="1"/>
</dbReference>
<dbReference type="Gene3D" id="3.30.160.60">
    <property type="entry name" value="Classic Zinc Finger"/>
    <property type="match status" value="1"/>
</dbReference>
<evidence type="ECO:0000256" key="4">
    <source>
        <dbReference type="ARBA" id="ARBA00009506"/>
    </source>
</evidence>
<keyword evidence="13 18" id="KW-0234">DNA repair</keyword>
<organism evidence="23">
    <name type="scientific">Thrips palmi</name>
    <name type="common">Melon thrips</name>
    <dbReference type="NCBI Taxonomy" id="161013"/>
    <lineage>
        <taxon>Eukaryota</taxon>
        <taxon>Metazoa</taxon>
        <taxon>Ecdysozoa</taxon>
        <taxon>Arthropoda</taxon>
        <taxon>Hexapoda</taxon>
        <taxon>Insecta</taxon>
        <taxon>Pterygota</taxon>
        <taxon>Neoptera</taxon>
        <taxon>Paraneoptera</taxon>
        <taxon>Thysanoptera</taxon>
        <taxon>Terebrantia</taxon>
        <taxon>Thripoidea</taxon>
        <taxon>Thripidae</taxon>
        <taxon>Thrips</taxon>
    </lineage>
</organism>
<reference evidence="23" key="1">
    <citation type="submission" date="2025-08" db="UniProtKB">
        <authorList>
            <consortium name="RefSeq"/>
        </authorList>
    </citation>
    <scope>IDENTIFICATION</scope>
    <source>
        <tissue evidence="23">Total insect</tissue>
    </source>
</reference>
<dbReference type="GO" id="GO:0008270">
    <property type="term" value="F:zinc ion binding"/>
    <property type="evidence" value="ECO:0007669"/>
    <property type="project" value="UniProtKB-KW"/>
</dbReference>
<comment type="pathway">
    <text evidence="3">Protein modification; protein ubiquitination.</text>
</comment>
<dbReference type="PANTHER" id="PTHR14134:SF2">
    <property type="entry name" value="E3 UBIQUITIN-PROTEIN LIGASE RAD18"/>
    <property type="match status" value="1"/>
</dbReference>
<keyword evidence="12" id="KW-0238">DNA-binding</keyword>
<dbReference type="EC" id="2.3.2.27" evidence="5"/>
<dbReference type="InterPro" id="IPR017907">
    <property type="entry name" value="Znf_RING_CS"/>
</dbReference>
<dbReference type="Proteomes" id="UP000515158">
    <property type="component" value="Unplaced"/>
</dbReference>
<evidence type="ECO:0000313" key="22">
    <source>
        <dbReference type="Proteomes" id="UP000515158"/>
    </source>
</evidence>